<evidence type="ECO:0000259" key="7">
    <source>
        <dbReference type="Pfam" id="PF00081"/>
    </source>
</evidence>
<dbReference type="Proteomes" id="UP000218209">
    <property type="component" value="Unassembled WGS sequence"/>
</dbReference>
<evidence type="ECO:0000256" key="2">
    <source>
        <dbReference type="ARBA" id="ARBA00012682"/>
    </source>
</evidence>
<dbReference type="PANTHER" id="PTHR43595">
    <property type="entry name" value="37S RIBOSOMAL PROTEIN S26, MITOCHONDRIAL"/>
    <property type="match status" value="1"/>
</dbReference>
<dbReference type="PANTHER" id="PTHR43595:SF2">
    <property type="entry name" value="SMALL RIBOSOMAL SUBUNIT PROTEIN MS42"/>
    <property type="match status" value="1"/>
</dbReference>
<evidence type="ECO:0000256" key="5">
    <source>
        <dbReference type="PIRSR" id="PIRSR000349-1"/>
    </source>
</evidence>
<dbReference type="Pfam" id="PF02777">
    <property type="entry name" value="Sod_Fe_C"/>
    <property type="match status" value="1"/>
</dbReference>
<dbReference type="GO" id="GO:0046872">
    <property type="term" value="F:metal ion binding"/>
    <property type="evidence" value="ECO:0007669"/>
    <property type="project" value="UniProtKB-KW"/>
</dbReference>
<comment type="catalytic activity">
    <reaction evidence="6">
        <text>2 superoxide + 2 H(+) = H2O2 + O2</text>
        <dbReference type="Rhea" id="RHEA:20696"/>
        <dbReference type="ChEBI" id="CHEBI:15378"/>
        <dbReference type="ChEBI" id="CHEBI:15379"/>
        <dbReference type="ChEBI" id="CHEBI:16240"/>
        <dbReference type="ChEBI" id="CHEBI:18421"/>
        <dbReference type="EC" id="1.15.1.1"/>
    </reaction>
</comment>
<comment type="function">
    <text evidence="6">Destroys radicals which are normally produced within the cells and which are toxic to biological systems.</text>
</comment>
<accession>A0A1X6NW43</accession>
<dbReference type="PROSITE" id="PS00088">
    <property type="entry name" value="SOD_MN"/>
    <property type="match status" value="1"/>
</dbReference>
<dbReference type="OrthoDB" id="4941at2759"/>
<reference evidence="9 10" key="1">
    <citation type="submission" date="2017-03" db="EMBL/GenBank/DDBJ databases">
        <title>WGS assembly of Porphyra umbilicalis.</title>
        <authorList>
            <person name="Brawley S.H."/>
            <person name="Blouin N.A."/>
            <person name="Ficko-Blean E."/>
            <person name="Wheeler G.L."/>
            <person name="Lohr M."/>
            <person name="Goodson H.V."/>
            <person name="Jenkins J.W."/>
            <person name="Blaby-Haas C.E."/>
            <person name="Helliwell K.E."/>
            <person name="Chan C."/>
            <person name="Marriage T."/>
            <person name="Bhattacharya D."/>
            <person name="Klein A.S."/>
            <person name="Badis Y."/>
            <person name="Brodie J."/>
            <person name="Cao Y."/>
            <person name="Collen J."/>
            <person name="Dittami S.M."/>
            <person name="Gachon C.M."/>
            <person name="Green B.R."/>
            <person name="Karpowicz S."/>
            <person name="Kim J.W."/>
            <person name="Kudahl U."/>
            <person name="Lin S."/>
            <person name="Michel G."/>
            <person name="Mittag M."/>
            <person name="Olson B.J."/>
            <person name="Pangilinan J."/>
            <person name="Peng Y."/>
            <person name="Qiu H."/>
            <person name="Shu S."/>
            <person name="Singer J.T."/>
            <person name="Smith A.G."/>
            <person name="Sprecher B.N."/>
            <person name="Wagner V."/>
            <person name="Wang W."/>
            <person name="Wang Z.-Y."/>
            <person name="Yan J."/>
            <person name="Yarish C."/>
            <person name="Zoeuner-Riek S."/>
            <person name="Zhuang Y."/>
            <person name="Zou Y."/>
            <person name="Lindquist E.A."/>
            <person name="Grimwood J."/>
            <person name="Barry K."/>
            <person name="Rokhsar D.S."/>
            <person name="Schmutz J."/>
            <person name="Stiller J.W."/>
            <person name="Grossman A.R."/>
            <person name="Prochnik S.E."/>
        </authorList>
    </citation>
    <scope>NUCLEOTIDE SEQUENCE [LARGE SCALE GENOMIC DNA]</scope>
    <source>
        <strain evidence="9">4086291</strain>
    </source>
</reference>
<feature type="binding site" evidence="5">
    <location>
        <position position="73"/>
    </location>
    <ligand>
        <name>Mn(2+)</name>
        <dbReference type="ChEBI" id="CHEBI:29035"/>
    </ligand>
</feature>
<feature type="binding site" evidence="5">
    <location>
        <position position="161"/>
    </location>
    <ligand>
        <name>Mn(2+)</name>
        <dbReference type="ChEBI" id="CHEBI:29035"/>
    </ligand>
</feature>
<evidence type="ECO:0000313" key="9">
    <source>
        <dbReference type="EMBL" id="OSX72839.1"/>
    </source>
</evidence>
<dbReference type="SUPFAM" id="SSF46609">
    <property type="entry name" value="Fe,Mn superoxide dismutase (SOD), N-terminal domain"/>
    <property type="match status" value="1"/>
</dbReference>
<dbReference type="PIRSF" id="PIRSF000349">
    <property type="entry name" value="SODismutase"/>
    <property type="match status" value="1"/>
</dbReference>
<keyword evidence="4 6" id="KW-0560">Oxidoreductase</keyword>
<evidence type="ECO:0000256" key="4">
    <source>
        <dbReference type="ARBA" id="ARBA00023002"/>
    </source>
</evidence>
<evidence type="ECO:0000256" key="6">
    <source>
        <dbReference type="RuleBase" id="RU000414"/>
    </source>
</evidence>
<dbReference type="AlphaFoldDB" id="A0A1X6NW43"/>
<dbReference type="Pfam" id="PF00081">
    <property type="entry name" value="Sod_Fe_N"/>
    <property type="match status" value="1"/>
</dbReference>
<protein>
    <recommendedName>
        <fullName evidence="2 6">Superoxide dismutase</fullName>
        <ecNumber evidence="2 6">1.15.1.1</ecNumber>
    </recommendedName>
</protein>
<evidence type="ECO:0000313" key="10">
    <source>
        <dbReference type="Proteomes" id="UP000218209"/>
    </source>
</evidence>
<sequence length="203" mass="21546">MKLHHDKHFAAYTKKLNAALAAAGLADVVTTEGALRKLLANVGSAGGRGGSAIADPALRAAIRNNGGGVHVNHQLFFRSMTAPGTSPAPSVVLSEAIDGGFGSFDKMRSAFSAAATGLFGSGWVWLAVDTAGGNRMVVTTTANQDVPYAAKAGVVPILGLDVWEHAYYVQYQNRRPEYVEAWWSVVDWPGVEKRYTEAVEENA</sequence>
<dbReference type="SUPFAM" id="SSF54719">
    <property type="entry name" value="Fe,Mn superoxide dismutase (SOD), C-terminal domain"/>
    <property type="match status" value="1"/>
</dbReference>
<gene>
    <name evidence="9" type="ORF">BU14_0401s0010</name>
</gene>
<feature type="binding site" evidence="5">
    <location>
        <position position="165"/>
    </location>
    <ligand>
        <name>Mn(2+)</name>
        <dbReference type="ChEBI" id="CHEBI:29035"/>
    </ligand>
</feature>
<dbReference type="GO" id="GO:0005737">
    <property type="term" value="C:cytoplasm"/>
    <property type="evidence" value="ECO:0007669"/>
    <property type="project" value="TreeGrafter"/>
</dbReference>
<keyword evidence="10" id="KW-1185">Reference proteome</keyword>
<dbReference type="InterPro" id="IPR036324">
    <property type="entry name" value="Mn/Fe_SOD_N_sf"/>
</dbReference>
<evidence type="ECO:0000256" key="3">
    <source>
        <dbReference type="ARBA" id="ARBA00022723"/>
    </source>
</evidence>
<dbReference type="InterPro" id="IPR001189">
    <property type="entry name" value="Mn/Fe_SOD"/>
</dbReference>
<dbReference type="Gene3D" id="1.10.287.990">
    <property type="entry name" value="Fe,Mn superoxide dismutase (SOD) domain"/>
    <property type="match status" value="1"/>
</dbReference>
<keyword evidence="3 5" id="KW-0479">Metal-binding</keyword>
<dbReference type="InterPro" id="IPR019833">
    <property type="entry name" value="Mn/Fe_SOD_BS"/>
</dbReference>
<dbReference type="InterPro" id="IPR019831">
    <property type="entry name" value="Mn/Fe_SOD_N"/>
</dbReference>
<dbReference type="GO" id="GO:0004784">
    <property type="term" value="F:superoxide dismutase activity"/>
    <property type="evidence" value="ECO:0007669"/>
    <property type="project" value="UniProtKB-EC"/>
</dbReference>
<dbReference type="Gene3D" id="3.55.40.20">
    <property type="entry name" value="Iron/manganese superoxide dismutase, C-terminal domain"/>
    <property type="match status" value="1"/>
</dbReference>
<dbReference type="FunFam" id="3.55.40.20:FF:000004">
    <property type="entry name" value="Superoxide dismutase [Fe]"/>
    <property type="match status" value="1"/>
</dbReference>
<name>A0A1X6NW43_PORUM</name>
<feature type="domain" description="Manganese/iron superoxide dismutase C-terminal" evidence="8">
    <location>
        <begin position="92"/>
        <end position="194"/>
    </location>
</feature>
<evidence type="ECO:0000259" key="8">
    <source>
        <dbReference type="Pfam" id="PF02777"/>
    </source>
</evidence>
<dbReference type="SMR" id="A0A1X6NW43"/>
<dbReference type="InterPro" id="IPR019832">
    <property type="entry name" value="Mn/Fe_SOD_C"/>
</dbReference>
<dbReference type="InterPro" id="IPR036314">
    <property type="entry name" value="SOD_C_sf"/>
</dbReference>
<feature type="domain" description="Manganese/iron superoxide dismutase N-terminal" evidence="7">
    <location>
        <begin position="1"/>
        <end position="80"/>
    </location>
</feature>
<dbReference type="EMBL" id="KV919035">
    <property type="protein sequence ID" value="OSX72839.1"/>
    <property type="molecule type" value="Genomic_DNA"/>
</dbReference>
<organism evidence="9 10">
    <name type="scientific">Porphyra umbilicalis</name>
    <name type="common">Purple laver</name>
    <name type="synonym">Red alga</name>
    <dbReference type="NCBI Taxonomy" id="2786"/>
    <lineage>
        <taxon>Eukaryota</taxon>
        <taxon>Rhodophyta</taxon>
        <taxon>Bangiophyceae</taxon>
        <taxon>Bangiales</taxon>
        <taxon>Bangiaceae</taxon>
        <taxon>Porphyra</taxon>
    </lineage>
</organism>
<feature type="binding site" evidence="5">
    <location>
        <position position="4"/>
    </location>
    <ligand>
        <name>Mn(2+)</name>
        <dbReference type="ChEBI" id="CHEBI:29035"/>
    </ligand>
</feature>
<dbReference type="EC" id="1.15.1.1" evidence="2 6"/>
<dbReference type="PRINTS" id="PR01703">
    <property type="entry name" value="MNSODISMTASE"/>
</dbReference>
<comment type="similarity">
    <text evidence="1 6">Belongs to the iron/manganese superoxide dismutase family.</text>
</comment>
<proteinExistence type="inferred from homology"/>
<evidence type="ECO:0000256" key="1">
    <source>
        <dbReference type="ARBA" id="ARBA00008714"/>
    </source>
</evidence>